<dbReference type="PANTHER" id="PTHR43476">
    <property type="entry name" value="3-(3-HYDROXY-PHENYL)PROPIONATE/3-HYDROXYCINNAMIC ACID HYDROXYLASE"/>
    <property type="match status" value="1"/>
</dbReference>
<dbReference type="SUPFAM" id="SSF51905">
    <property type="entry name" value="FAD/NAD(P)-binding domain"/>
    <property type="match status" value="1"/>
</dbReference>
<keyword evidence="5" id="KW-1185">Reference proteome</keyword>
<protein>
    <submittedName>
        <fullName evidence="4">FAD-dependent monooxygenase</fullName>
    </submittedName>
</protein>
<sequence>MSGRPDVVVCGGGAAGLAAALALGRRGLDVVVLEKRRDTPALAKGEVLQPPAVRVLGAWGVLDGLRGRGAAPLSRVVIRDACGTATMAFEYGTLPAGYTSLLAAEHPAILGALADGLPDGVEFRRGAVVEGLLRDASGRVRGVRIREGGRRHDQPCALVVAADGVSSRLRREARIPAAPHAYPHRLVAWECPGPPPRPDEVTAYDTVDGLRLVYPLPGARTRLYAQVTEGELRGTHGAGPWAALLARGVPELGPLAGRLRGDDTRQTFALRRFVAPSLAVPGLVLVGEAAHAVHSLAAQGMNTALADAEALARHLGAAGVDGPRSVDRALRGYEAERLPWIRHVDRLSHEAVGMVIGAAWPSRVLARRALERIRRSPRMTHTATYNLAGLGIRPFRALDRLHQLGLPDPRAGLVPDWPPALAPAAAPRERE</sequence>
<dbReference type="Gene3D" id="3.50.50.60">
    <property type="entry name" value="FAD/NAD(P)-binding domain"/>
    <property type="match status" value="2"/>
</dbReference>
<organism evidence="4 5">
    <name type="scientific">Streptomyces yaizuensis</name>
    <dbReference type="NCBI Taxonomy" id="2989713"/>
    <lineage>
        <taxon>Bacteria</taxon>
        <taxon>Bacillati</taxon>
        <taxon>Actinomycetota</taxon>
        <taxon>Actinomycetes</taxon>
        <taxon>Kitasatosporales</taxon>
        <taxon>Streptomycetaceae</taxon>
        <taxon>Streptomyces</taxon>
    </lineage>
</organism>
<keyword evidence="2" id="KW-0520">NAD</keyword>
<evidence type="ECO:0000313" key="4">
    <source>
        <dbReference type="EMBL" id="GLF93053.1"/>
    </source>
</evidence>
<dbReference type="InterPro" id="IPR050631">
    <property type="entry name" value="PheA/TfdB_FAD_monoxygenase"/>
</dbReference>
<dbReference type="GO" id="GO:0004497">
    <property type="term" value="F:monooxygenase activity"/>
    <property type="evidence" value="ECO:0007669"/>
    <property type="project" value="UniProtKB-KW"/>
</dbReference>
<keyword evidence="1" id="KW-0560">Oxidoreductase</keyword>
<dbReference type="InterPro" id="IPR002938">
    <property type="entry name" value="FAD-bd"/>
</dbReference>
<feature type="domain" description="FAD-binding" evidence="3">
    <location>
        <begin position="6"/>
        <end position="344"/>
    </location>
</feature>
<name>A0ABQ5NSD5_9ACTN</name>
<dbReference type="Pfam" id="PF01494">
    <property type="entry name" value="FAD_binding_3"/>
    <property type="match status" value="1"/>
</dbReference>
<evidence type="ECO:0000313" key="5">
    <source>
        <dbReference type="Proteomes" id="UP001291653"/>
    </source>
</evidence>
<evidence type="ECO:0000256" key="1">
    <source>
        <dbReference type="ARBA" id="ARBA00023002"/>
    </source>
</evidence>
<dbReference type="PRINTS" id="PR00420">
    <property type="entry name" value="RNGMNOXGNASE"/>
</dbReference>
<gene>
    <name evidence="4" type="ORF">SYYSPA8_02170</name>
</gene>
<proteinExistence type="predicted"/>
<reference evidence="4 5" key="1">
    <citation type="submission" date="2022-10" db="EMBL/GenBank/DDBJ databases">
        <title>Draft genome sequence of Streptomyces sp. YSPA8.</title>
        <authorList>
            <person name="Moriuchi R."/>
            <person name="Dohra H."/>
            <person name="Yamamura H."/>
            <person name="Kodani S."/>
        </authorList>
    </citation>
    <scope>NUCLEOTIDE SEQUENCE [LARGE SCALE GENOMIC DNA]</scope>
    <source>
        <strain evidence="4 5">YSPA8</strain>
    </source>
</reference>
<evidence type="ECO:0000259" key="3">
    <source>
        <dbReference type="Pfam" id="PF01494"/>
    </source>
</evidence>
<dbReference type="PANTHER" id="PTHR43476:SF4">
    <property type="entry name" value="BLR0106 PROTEIN"/>
    <property type="match status" value="1"/>
</dbReference>
<keyword evidence="4" id="KW-0503">Monooxygenase</keyword>
<accession>A0ABQ5NSD5</accession>
<dbReference type="RefSeq" id="WP_323445160.1">
    <property type="nucleotide sequence ID" value="NZ_BSBI01000001.1"/>
</dbReference>
<dbReference type="Proteomes" id="UP001291653">
    <property type="component" value="Unassembled WGS sequence"/>
</dbReference>
<evidence type="ECO:0000256" key="2">
    <source>
        <dbReference type="ARBA" id="ARBA00023027"/>
    </source>
</evidence>
<comment type="caution">
    <text evidence="4">The sequence shown here is derived from an EMBL/GenBank/DDBJ whole genome shotgun (WGS) entry which is preliminary data.</text>
</comment>
<dbReference type="InterPro" id="IPR036188">
    <property type="entry name" value="FAD/NAD-bd_sf"/>
</dbReference>
<dbReference type="EMBL" id="BSBI01000001">
    <property type="protein sequence ID" value="GLF93053.1"/>
    <property type="molecule type" value="Genomic_DNA"/>
</dbReference>